<keyword evidence="2" id="KW-1185">Reference proteome</keyword>
<dbReference type="AlphaFoldDB" id="A0A923S6E2"/>
<name>A0A923S6E2_9FIRM</name>
<evidence type="ECO:0000313" key="1">
    <source>
        <dbReference type="EMBL" id="MBC5769594.1"/>
    </source>
</evidence>
<reference evidence="1" key="1">
    <citation type="submission" date="2020-08" db="EMBL/GenBank/DDBJ databases">
        <title>Genome public.</title>
        <authorList>
            <person name="Liu C."/>
            <person name="Sun Q."/>
        </authorList>
    </citation>
    <scope>NUCLEOTIDE SEQUENCE</scope>
    <source>
        <strain evidence="1">BX15</strain>
    </source>
</reference>
<dbReference type="Pfam" id="PF14277">
    <property type="entry name" value="DUF4364"/>
    <property type="match status" value="1"/>
</dbReference>
<proteinExistence type="predicted"/>
<gene>
    <name evidence="1" type="ORF">H8Z83_04560</name>
</gene>
<evidence type="ECO:0000313" key="2">
    <source>
        <dbReference type="Proteomes" id="UP000620327"/>
    </source>
</evidence>
<accession>A0A923S6E2</accession>
<dbReference type="EMBL" id="JACOQI010000003">
    <property type="protein sequence ID" value="MBC5769594.1"/>
    <property type="molecule type" value="Genomic_DNA"/>
</dbReference>
<protein>
    <submittedName>
        <fullName evidence="1">DUF4364 family protein</fullName>
    </submittedName>
</protein>
<organism evidence="1 2">
    <name type="scientific">Dysosmobacter segnis</name>
    <dbReference type="NCBI Taxonomy" id="2763042"/>
    <lineage>
        <taxon>Bacteria</taxon>
        <taxon>Bacillati</taxon>
        <taxon>Bacillota</taxon>
        <taxon>Clostridia</taxon>
        <taxon>Eubacteriales</taxon>
        <taxon>Oscillospiraceae</taxon>
        <taxon>Dysosmobacter</taxon>
    </lineage>
</organism>
<sequence>MTARGFIQDKLEIKFLILYLAARVIEPVPFDTLLDLTLCDDAVDYFDFSECLADLVKTEHLTLDEESGLYAITEKGRRNSEICETSLPYSVRLRCDKNLNACNRALRRKNQVKSSTEPRPNGTFTVSLSLDDDMGSVMDLKLMVPREDMGKILAARFRQAPEKLYSEIIDLLLNTPTPEDEEES</sequence>
<dbReference type="InterPro" id="IPR025374">
    <property type="entry name" value="DUF4364"/>
</dbReference>
<dbReference type="RefSeq" id="WP_187013952.1">
    <property type="nucleotide sequence ID" value="NZ_JACOQI010000003.1"/>
</dbReference>
<comment type="caution">
    <text evidence="1">The sequence shown here is derived from an EMBL/GenBank/DDBJ whole genome shotgun (WGS) entry which is preliminary data.</text>
</comment>
<dbReference type="Proteomes" id="UP000620327">
    <property type="component" value="Unassembled WGS sequence"/>
</dbReference>